<accession>A0A0F7ZGS9</accession>
<protein>
    <submittedName>
        <fullName evidence="2">Uncharacterized protein</fullName>
    </submittedName>
</protein>
<dbReference type="Proteomes" id="UP000054481">
    <property type="component" value="Unassembled WGS sequence"/>
</dbReference>
<reference evidence="2 3" key="1">
    <citation type="journal article" date="2014" name="Genome Biol. Evol.">
        <title>Comparative genomics and transcriptomics analyses reveal divergent lifestyle features of nematode endoparasitic fungus Hirsutella minnesotensis.</title>
        <authorList>
            <person name="Lai Y."/>
            <person name="Liu K."/>
            <person name="Zhang X."/>
            <person name="Zhang X."/>
            <person name="Li K."/>
            <person name="Wang N."/>
            <person name="Shu C."/>
            <person name="Wu Y."/>
            <person name="Wang C."/>
            <person name="Bushley K.E."/>
            <person name="Xiang M."/>
            <person name="Liu X."/>
        </authorList>
    </citation>
    <scope>NUCLEOTIDE SEQUENCE [LARGE SCALE GENOMIC DNA]</scope>
    <source>
        <strain evidence="2 3">3608</strain>
    </source>
</reference>
<evidence type="ECO:0000313" key="2">
    <source>
        <dbReference type="EMBL" id="KJZ71421.1"/>
    </source>
</evidence>
<evidence type="ECO:0000313" key="3">
    <source>
        <dbReference type="Proteomes" id="UP000054481"/>
    </source>
</evidence>
<feature type="coiled-coil region" evidence="1">
    <location>
        <begin position="94"/>
        <end position="135"/>
    </location>
</feature>
<keyword evidence="3" id="KW-1185">Reference proteome</keyword>
<dbReference type="AlphaFoldDB" id="A0A0F7ZGS9"/>
<keyword evidence="1" id="KW-0175">Coiled coil</keyword>
<sequence length="190" mass="21708">MSCSKLPPLRPNQQDQLVLVDHGTNVPLSSPKYVGEPRRRRIRVLSTPKPESKSQSSGSCCCRTAHELWTTDVLELSRKIYRHEAEISHHKGMLHHLTDTLSEHEDMMRNLREENEALRREAHNCREIMNELTAEINLFEIQILRELKDTNATRKLEVVPARSDGALSPPTPVAMEDWDNVVVAEVDDSV</sequence>
<dbReference type="EMBL" id="KQ030575">
    <property type="protein sequence ID" value="KJZ71421.1"/>
    <property type="molecule type" value="Genomic_DNA"/>
</dbReference>
<name>A0A0F7ZGS9_9HYPO</name>
<proteinExistence type="predicted"/>
<evidence type="ECO:0000256" key="1">
    <source>
        <dbReference type="SAM" id="Coils"/>
    </source>
</evidence>
<gene>
    <name evidence="2" type="ORF">HIM_09209</name>
</gene>
<organism evidence="2 3">
    <name type="scientific">Hirsutella minnesotensis 3608</name>
    <dbReference type="NCBI Taxonomy" id="1043627"/>
    <lineage>
        <taxon>Eukaryota</taxon>
        <taxon>Fungi</taxon>
        <taxon>Dikarya</taxon>
        <taxon>Ascomycota</taxon>
        <taxon>Pezizomycotina</taxon>
        <taxon>Sordariomycetes</taxon>
        <taxon>Hypocreomycetidae</taxon>
        <taxon>Hypocreales</taxon>
        <taxon>Ophiocordycipitaceae</taxon>
        <taxon>Hirsutella</taxon>
    </lineage>
</organism>